<protein>
    <submittedName>
        <fullName evidence="1">Uncharacterized protein</fullName>
    </submittedName>
</protein>
<evidence type="ECO:0000313" key="1">
    <source>
        <dbReference type="EMBL" id="MPL87686.1"/>
    </source>
</evidence>
<organism evidence="1">
    <name type="scientific">bioreactor metagenome</name>
    <dbReference type="NCBI Taxonomy" id="1076179"/>
    <lineage>
        <taxon>unclassified sequences</taxon>
        <taxon>metagenomes</taxon>
        <taxon>ecological metagenomes</taxon>
    </lineage>
</organism>
<proteinExistence type="predicted"/>
<gene>
    <name evidence="1" type="ORF">SDC9_33691</name>
</gene>
<comment type="caution">
    <text evidence="1">The sequence shown here is derived from an EMBL/GenBank/DDBJ whole genome shotgun (WGS) entry which is preliminary data.</text>
</comment>
<accession>A0A644V8L1</accession>
<dbReference type="EMBL" id="VSSQ01000243">
    <property type="protein sequence ID" value="MPL87686.1"/>
    <property type="molecule type" value="Genomic_DNA"/>
</dbReference>
<name>A0A644V8L1_9ZZZZ</name>
<sequence length="78" mass="8715">MEVPSKSHAGWQDIITGKKTFELKFLAAKIMLGRLVRGVHDNPTPQNIASSIDQLYNLFVQNANSQTVQDDIKTIFGK</sequence>
<dbReference type="AlphaFoldDB" id="A0A644V8L1"/>
<reference evidence="1" key="1">
    <citation type="submission" date="2019-08" db="EMBL/GenBank/DDBJ databases">
        <authorList>
            <person name="Kucharzyk K."/>
            <person name="Murdoch R.W."/>
            <person name="Higgins S."/>
            <person name="Loffler F."/>
        </authorList>
    </citation>
    <scope>NUCLEOTIDE SEQUENCE</scope>
</reference>